<protein>
    <submittedName>
        <fullName evidence="1">Uncharacterized protein</fullName>
    </submittedName>
</protein>
<evidence type="ECO:0000313" key="2">
    <source>
        <dbReference type="Proteomes" id="UP000658127"/>
    </source>
</evidence>
<gene>
    <name evidence="1" type="ORF">GCM10011610_65600</name>
</gene>
<evidence type="ECO:0000313" key="1">
    <source>
        <dbReference type="EMBL" id="GGN98517.1"/>
    </source>
</evidence>
<comment type="caution">
    <text evidence="1">The sequence shown here is derived from an EMBL/GenBank/DDBJ whole genome shotgun (WGS) entry which is preliminary data.</text>
</comment>
<dbReference type="Proteomes" id="UP000658127">
    <property type="component" value="Unassembled WGS sequence"/>
</dbReference>
<organism evidence="1 2">
    <name type="scientific">Nocardia rhizosphaerihabitans</name>
    <dbReference type="NCBI Taxonomy" id="1691570"/>
    <lineage>
        <taxon>Bacteria</taxon>
        <taxon>Bacillati</taxon>
        <taxon>Actinomycetota</taxon>
        <taxon>Actinomycetes</taxon>
        <taxon>Mycobacteriales</taxon>
        <taxon>Nocardiaceae</taxon>
        <taxon>Nocardia</taxon>
    </lineage>
</organism>
<accession>A0ABQ2L0P0</accession>
<dbReference type="EMBL" id="BMNE01000012">
    <property type="protein sequence ID" value="GGN98517.1"/>
    <property type="molecule type" value="Genomic_DNA"/>
</dbReference>
<proteinExistence type="predicted"/>
<sequence>MQVRPVVSRLVGRRRLVVCPRGVCQSEGKCRLVVRRGECLSVVRRFLGELVLAARRFRVGCLLVARRSLRGGRRGMGLLRKWLRHSLFRRLRRGMGVGPGLLGMARGVGWLGWGSGGPGGLRRRCGGLGRRGGSGKG</sequence>
<name>A0ABQ2L0P0_9NOCA</name>
<reference evidence="2" key="1">
    <citation type="journal article" date="2019" name="Int. J. Syst. Evol. Microbiol.">
        <title>The Global Catalogue of Microorganisms (GCM) 10K type strain sequencing project: providing services to taxonomists for standard genome sequencing and annotation.</title>
        <authorList>
            <consortium name="The Broad Institute Genomics Platform"/>
            <consortium name="The Broad Institute Genome Sequencing Center for Infectious Disease"/>
            <person name="Wu L."/>
            <person name="Ma J."/>
        </authorList>
    </citation>
    <scope>NUCLEOTIDE SEQUENCE [LARGE SCALE GENOMIC DNA]</scope>
    <source>
        <strain evidence="2">CGMCC 4.7329</strain>
    </source>
</reference>
<keyword evidence="2" id="KW-1185">Reference proteome</keyword>